<proteinExistence type="inferred from homology"/>
<dbReference type="InterPro" id="IPR001638">
    <property type="entry name" value="Solute-binding_3/MltF_N"/>
</dbReference>
<evidence type="ECO:0000256" key="1">
    <source>
        <dbReference type="ARBA" id="ARBA00010333"/>
    </source>
</evidence>
<dbReference type="Gene3D" id="3.40.190.10">
    <property type="entry name" value="Periplasmic binding protein-like II"/>
    <property type="match status" value="2"/>
</dbReference>
<dbReference type="Pfam" id="PF00497">
    <property type="entry name" value="SBP_bac_3"/>
    <property type="match status" value="1"/>
</dbReference>
<dbReference type="Proteomes" id="UP000289946">
    <property type="component" value="Unassembled WGS sequence"/>
</dbReference>
<sequence>MKKLVQVLGLLPGLLVSGLLVSGLLAVSPSPSAAADSPTLDKIKSSGAITIGYREASIPFSYLGPDQKPIGFSLDLCAAIVDRIKEELKLPNLKVNYTPVNSSNRIPLIQSGTVDIECGGTANDKKRQEQVSFSVATFVSQPRWLVKAASGVMAAGDLKGKTIVVTQGSNAVGFAQSVNAKEQLGLNIVQAKDHAESFLMLNTGRAAAFMEDDILLAGLKAAAPNPDALLFLPEGYAKIYYGLMFAKGDADFKRLVDDVLSKQMASGQFDKTYAKWFTKPIPPKGENLAFPLTDELMARIAHPSDAVD</sequence>
<name>A0ABY0DRB5_9BRAD</name>
<dbReference type="RefSeq" id="WP_128938626.1">
    <property type="nucleotide sequence ID" value="NZ_RDRA01000003.1"/>
</dbReference>
<evidence type="ECO:0000256" key="4">
    <source>
        <dbReference type="SAM" id="SignalP"/>
    </source>
</evidence>
<dbReference type="SMART" id="SM00062">
    <property type="entry name" value="PBPb"/>
    <property type="match status" value="1"/>
</dbReference>
<evidence type="ECO:0000259" key="5">
    <source>
        <dbReference type="SMART" id="SM00062"/>
    </source>
</evidence>
<dbReference type="PANTHER" id="PTHR30085">
    <property type="entry name" value="AMINO ACID ABC TRANSPORTER PERMEASE"/>
    <property type="match status" value="1"/>
</dbReference>
<dbReference type="CDD" id="cd13688">
    <property type="entry name" value="PBP2_GltI_DEBP"/>
    <property type="match status" value="1"/>
</dbReference>
<feature type="domain" description="Solute-binding protein family 3/N-terminal" evidence="5">
    <location>
        <begin position="48"/>
        <end position="280"/>
    </location>
</feature>
<dbReference type="SUPFAM" id="SSF53850">
    <property type="entry name" value="Periplasmic binding protein-like II"/>
    <property type="match status" value="1"/>
</dbReference>
<evidence type="ECO:0000313" key="7">
    <source>
        <dbReference type="Proteomes" id="UP000289946"/>
    </source>
</evidence>
<keyword evidence="2" id="KW-0813">Transport</keyword>
<keyword evidence="3 4" id="KW-0732">Signal</keyword>
<reference evidence="6 7" key="1">
    <citation type="submission" date="2018-10" db="EMBL/GenBank/DDBJ databases">
        <title>Bradyrhizobium sp. nov., isolated from effective nodules of peanut in China.</title>
        <authorList>
            <person name="Li Y."/>
        </authorList>
    </citation>
    <scope>NUCLEOTIDE SEQUENCE [LARGE SCALE GENOMIC DNA]</scope>
    <source>
        <strain evidence="6 7">CCBAU 51781</strain>
    </source>
</reference>
<evidence type="ECO:0000256" key="3">
    <source>
        <dbReference type="ARBA" id="ARBA00022729"/>
    </source>
</evidence>
<comment type="caution">
    <text evidence="6">The sequence shown here is derived from an EMBL/GenBank/DDBJ whole genome shotgun (WGS) entry which is preliminary data.</text>
</comment>
<keyword evidence="7" id="KW-1185">Reference proteome</keyword>
<comment type="similarity">
    <text evidence="1">Belongs to the bacterial solute-binding protein 3 family.</text>
</comment>
<dbReference type="InterPro" id="IPR051455">
    <property type="entry name" value="Bact_solute-bind_prot3"/>
</dbReference>
<protein>
    <submittedName>
        <fullName evidence="6">Amino acid ABC transporter substrate-binding protein</fullName>
    </submittedName>
</protein>
<evidence type="ECO:0000256" key="2">
    <source>
        <dbReference type="ARBA" id="ARBA00022448"/>
    </source>
</evidence>
<dbReference type="EMBL" id="RDRA01000003">
    <property type="protein sequence ID" value="RXG98513.1"/>
    <property type="molecule type" value="Genomic_DNA"/>
</dbReference>
<feature type="signal peptide" evidence="4">
    <location>
        <begin position="1"/>
        <end position="34"/>
    </location>
</feature>
<organism evidence="6 7">
    <name type="scientific">Bradyrhizobium zhanjiangense</name>
    <dbReference type="NCBI Taxonomy" id="1325107"/>
    <lineage>
        <taxon>Bacteria</taxon>
        <taxon>Pseudomonadati</taxon>
        <taxon>Pseudomonadota</taxon>
        <taxon>Alphaproteobacteria</taxon>
        <taxon>Hyphomicrobiales</taxon>
        <taxon>Nitrobacteraceae</taxon>
        <taxon>Bradyrhizobium</taxon>
    </lineage>
</organism>
<dbReference type="PANTHER" id="PTHR30085:SF2">
    <property type="entry name" value="GLUTAMATE_ASPARTATE IMPORT SOLUTE-BINDING PROTEIN"/>
    <property type="match status" value="1"/>
</dbReference>
<accession>A0ABY0DRB5</accession>
<feature type="chain" id="PRO_5045069907" evidence="4">
    <location>
        <begin position="35"/>
        <end position="308"/>
    </location>
</feature>
<evidence type="ECO:0000313" key="6">
    <source>
        <dbReference type="EMBL" id="RXG98513.1"/>
    </source>
</evidence>
<gene>
    <name evidence="6" type="ORF">EAS62_06580</name>
</gene>